<feature type="chain" id="PRO_5045014488" description="RxLR effector protein" evidence="5">
    <location>
        <begin position="22"/>
        <end position="297"/>
    </location>
</feature>
<comment type="domain">
    <text evidence="5">The RxLR-dEER motif acts to carry the protein into the host cell cytoplasm through binding to cell surface phosphatidylinositol-3-phosphate.</text>
</comment>
<evidence type="ECO:0000313" key="6">
    <source>
        <dbReference type="EnsemblProtists" id="Phyra85379"/>
    </source>
</evidence>
<dbReference type="HOGENOM" id="CLU_021192_0_1_1"/>
<keyword evidence="7" id="KW-1185">Reference proteome</keyword>
<dbReference type="VEuPathDB" id="FungiDB:KRP23_10806"/>
<evidence type="ECO:0000256" key="1">
    <source>
        <dbReference type="ARBA" id="ARBA00004613"/>
    </source>
</evidence>
<comment type="function">
    <text evidence="5">Effector that suppresses plant defense responses during pathogen infection.</text>
</comment>
<evidence type="ECO:0000256" key="3">
    <source>
        <dbReference type="ARBA" id="ARBA00022525"/>
    </source>
</evidence>
<dbReference type="eggNOG" id="ENOG502RGDM">
    <property type="taxonomic scope" value="Eukaryota"/>
</dbReference>
<keyword evidence="4 5" id="KW-0732">Signal</keyword>
<reference evidence="6" key="2">
    <citation type="submission" date="2015-06" db="UniProtKB">
        <authorList>
            <consortium name="EnsemblProtists"/>
        </authorList>
    </citation>
    <scope>IDENTIFICATION</scope>
    <source>
        <strain evidence="6">Pr102</strain>
    </source>
</reference>
<comment type="similarity">
    <text evidence="2 5">Belongs to the RxLR effector family.</text>
</comment>
<evidence type="ECO:0000256" key="5">
    <source>
        <dbReference type="RuleBase" id="RU367124"/>
    </source>
</evidence>
<organism evidence="6 7">
    <name type="scientific">Phytophthora ramorum</name>
    <name type="common">Sudden oak death agent</name>
    <dbReference type="NCBI Taxonomy" id="164328"/>
    <lineage>
        <taxon>Eukaryota</taxon>
        <taxon>Sar</taxon>
        <taxon>Stramenopiles</taxon>
        <taxon>Oomycota</taxon>
        <taxon>Peronosporomycetes</taxon>
        <taxon>Peronosporales</taxon>
        <taxon>Peronosporaceae</taxon>
        <taxon>Phytophthora</taxon>
    </lineage>
</organism>
<accession>H3H495</accession>
<dbReference type="InParanoid" id="H3H495"/>
<reference evidence="7" key="1">
    <citation type="journal article" date="2006" name="Science">
        <title>Phytophthora genome sequences uncover evolutionary origins and mechanisms of pathogenesis.</title>
        <authorList>
            <person name="Tyler B.M."/>
            <person name="Tripathy S."/>
            <person name="Zhang X."/>
            <person name="Dehal P."/>
            <person name="Jiang R.H."/>
            <person name="Aerts A."/>
            <person name="Arredondo F.D."/>
            <person name="Baxter L."/>
            <person name="Bensasson D."/>
            <person name="Beynon J.L."/>
            <person name="Chapman J."/>
            <person name="Damasceno C.M."/>
            <person name="Dorrance A.E."/>
            <person name="Dou D."/>
            <person name="Dickerman A.W."/>
            <person name="Dubchak I.L."/>
            <person name="Garbelotto M."/>
            <person name="Gijzen M."/>
            <person name="Gordon S.G."/>
            <person name="Govers F."/>
            <person name="Grunwald N.J."/>
            <person name="Huang W."/>
            <person name="Ivors K.L."/>
            <person name="Jones R.W."/>
            <person name="Kamoun S."/>
            <person name="Krampis K."/>
            <person name="Lamour K.H."/>
            <person name="Lee M.K."/>
            <person name="McDonald W.H."/>
            <person name="Medina M."/>
            <person name="Meijer H.J."/>
            <person name="Nordberg E.K."/>
            <person name="Maclean D.J."/>
            <person name="Ospina-Giraldo M.D."/>
            <person name="Morris P.F."/>
            <person name="Phuntumart V."/>
            <person name="Putnam N.H."/>
            <person name="Rash S."/>
            <person name="Rose J.K."/>
            <person name="Sakihama Y."/>
            <person name="Salamov A.A."/>
            <person name="Savidor A."/>
            <person name="Scheuring C.F."/>
            <person name="Smith B.M."/>
            <person name="Sobral B.W."/>
            <person name="Terry A."/>
            <person name="Torto-Alalibo T.A."/>
            <person name="Win J."/>
            <person name="Xu Z."/>
            <person name="Zhang H."/>
            <person name="Grigoriev I.V."/>
            <person name="Rokhsar D.S."/>
            <person name="Boore J.L."/>
        </authorList>
    </citation>
    <scope>NUCLEOTIDE SEQUENCE [LARGE SCALE GENOMIC DNA]</scope>
    <source>
        <strain evidence="7">Pr102</strain>
    </source>
</reference>
<dbReference type="InterPro" id="IPR031825">
    <property type="entry name" value="RXLR"/>
</dbReference>
<dbReference type="Pfam" id="PF16810">
    <property type="entry name" value="RXLR"/>
    <property type="match status" value="1"/>
</dbReference>
<keyword evidence="3 5" id="KW-0964">Secreted</keyword>
<dbReference type="EMBL" id="DS566170">
    <property type="status" value="NOT_ANNOTATED_CDS"/>
    <property type="molecule type" value="Genomic_DNA"/>
</dbReference>
<sequence>MRLQYIVLLATAAFVATGVTASHEVADSKLVTSRINAAQNTLTSKRFLRADSVTGEDDEERAISFKSIPGIEAIKNVFSKKVTLKDLLKYADRKKSSEYMFSKLKLDKAVAYVRLINPRHPEAAMVTSLTSRYGDDVLSKMLEAGLKMPKTKEAATALQTKQLEGWKNMGLSADDAFKTLNLNVGAEKVFKNPNLNAWVKYMDDLNSGLPRKNQVSMIDTFRRNFGDDALSKMLVAAKKDPVTEKIATDMQASLLSKWVLARKDPEAVSEIAGSSLAGKMLHRTYLEKFNLRWPDRL</sequence>
<evidence type="ECO:0000313" key="7">
    <source>
        <dbReference type="Proteomes" id="UP000005238"/>
    </source>
</evidence>
<name>H3H495_PHYRM</name>
<feature type="signal peptide" evidence="5">
    <location>
        <begin position="1"/>
        <end position="21"/>
    </location>
</feature>
<evidence type="ECO:0000256" key="4">
    <source>
        <dbReference type="ARBA" id="ARBA00022729"/>
    </source>
</evidence>
<evidence type="ECO:0000256" key="2">
    <source>
        <dbReference type="ARBA" id="ARBA00010400"/>
    </source>
</evidence>
<dbReference type="VEuPathDB" id="FungiDB:KRP22_10248"/>
<proteinExistence type="inferred from homology"/>
<dbReference type="AlphaFoldDB" id="H3H495"/>
<protein>
    <recommendedName>
        <fullName evidence="5">RxLR effector protein</fullName>
    </recommendedName>
</protein>
<comment type="subcellular location">
    <subcellularLocation>
        <location evidence="1 5">Secreted</location>
    </subcellularLocation>
</comment>
<dbReference type="EnsemblProtists" id="Phyra85379">
    <property type="protein sequence ID" value="Phyra85379"/>
    <property type="gene ID" value="Phyra85379"/>
</dbReference>
<dbReference type="Proteomes" id="UP000005238">
    <property type="component" value="Unassembled WGS sequence"/>
</dbReference>